<feature type="region of interest" description="Disordered" evidence="2">
    <location>
        <begin position="1"/>
        <end position="27"/>
    </location>
</feature>
<feature type="domain" description="Multidrug resistance protein MdtA-like barrel-sandwich hybrid" evidence="4">
    <location>
        <begin position="71"/>
        <end position="264"/>
    </location>
</feature>
<dbReference type="PANTHER" id="PTHR30386:SF24">
    <property type="entry name" value="MULTIDRUG RESISTANCE EFFLUX PUMP"/>
    <property type="match status" value="1"/>
</dbReference>
<feature type="coiled-coil region" evidence="1">
    <location>
        <begin position="132"/>
        <end position="159"/>
    </location>
</feature>
<dbReference type="InterPro" id="IPR050739">
    <property type="entry name" value="MFP"/>
</dbReference>
<dbReference type="Proteomes" id="UP001561046">
    <property type="component" value="Unassembled WGS sequence"/>
</dbReference>
<accession>A0ABV3ZXK2</accession>
<dbReference type="Pfam" id="PF25917">
    <property type="entry name" value="BSH_RND"/>
    <property type="match status" value="1"/>
</dbReference>
<comment type="caution">
    <text evidence="6">The sequence shown here is derived from an EMBL/GenBank/DDBJ whole genome shotgun (WGS) entry which is preliminary data.</text>
</comment>
<reference evidence="6 7" key="1">
    <citation type="journal article" date="2013" name="Int. J. Syst. Evol. Microbiol.">
        <title>Comamonas guangdongensis sp. nov., isolated from subterranean forest sediment, and emended description of the genus Comamonas.</title>
        <authorList>
            <person name="Zhang J."/>
            <person name="Wang Y."/>
            <person name="Zhou S."/>
            <person name="Wu C."/>
            <person name="He J."/>
            <person name="Li F."/>
        </authorList>
    </citation>
    <scope>NUCLEOTIDE SEQUENCE [LARGE SCALE GENOMIC DNA]</scope>
    <source>
        <strain evidence="6 7">CCTCC AB2011133</strain>
    </source>
</reference>
<keyword evidence="1" id="KW-0175">Coiled coil</keyword>
<keyword evidence="7" id="KW-1185">Reference proteome</keyword>
<evidence type="ECO:0000256" key="3">
    <source>
        <dbReference type="SAM" id="Phobius"/>
    </source>
</evidence>
<proteinExistence type="predicted"/>
<feature type="transmembrane region" description="Helical" evidence="3">
    <location>
        <begin position="30"/>
        <end position="50"/>
    </location>
</feature>
<evidence type="ECO:0000313" key="7">
    <source>
        <dbReference type="Proteomes" id="UP001561046"/>
    </source>
</evidence>
<keyword evidence="3" id="KW-0812">Transmembrane</keyword>
<dbReference type="Gene3D" id="2.40.50.100">
    <property type="match status" value="1"/>
</dbReference>
<dbReference type="SUPFAM" id="SSF111369">
    <property type="entry name" value="HlyD-like secretion proteins"/>
    <property type="match status" value="2"/>
</dbReference>
<evidence type="ECO:0000313" key="6">
    <source>
        <dbReference type="EMBL" id="MEX8194233.1"/>
    </source>
</evidence>
<sequence length="383" mass="40370">MSSSQPADSSAASSPAQAIPSNAAPPNRRLRTMGSGLLIVLLIGGGWWLYQYRSSGRYLQSTDDAYVQADAVTISPKISGYVAEVLIKDNQDVQAGQPLLRIDARDYRAQVAQAKAGIDVAQANAEAGRAQMHEQQAAIAQARAQLSSAQANAEFAAAESRRYAALVQTGAEPSEQLAAKRNQDRQAAGQLQAQRAGLSAAERRVAAIAAQVKQAQAQAESAQAQRDAAQVNADAALITASINGRVGDKSVRVGQFVQQGTRLMSLVPMDQLYITANFKETQIGLMRAGQPVDIRIDALPRLRLKGHVESIAPGTGAQFSLIPPQNATGNFTKIVQRVPVRIALDIDAEARKVLVPGLSVVAEVNTIGALDGGSATPQPKAAQ</sequence>
<dbReference type="PANTHER" id="PTHR30386">
    <property type="entry name" value="MEMBRANE FUSION SUBUNIT OF EMRAB-TOLC MULTIDRUG EFFLUX PUMP"/>
    <property type="match status" value="1"/>
</dbReference>
<dbReference type="InterPro" id="IPR058625">
    <property type="entry name" value="MdtA-like_BSH"/>
</dbReference>
<evidence type="ECO:0000259" key="4">
    <source>
        <dbReference type="Pfam" id="PF25917"/>
    </source>
</evidence>
<feature type="coiled-coil region" evidence="1">
    <location>
        <begin position="198"/>
        <end position="234"/>
    </location>
</feature>
<dbReference type="Gene3D" id="2.40.30.170">
    <property type="match status" value="1"/>
</dbReference>
<feature type="domain" description="p-hydroxybenzoic acid efflux pump subunit AaeA-like beta-barrel" evidence="5">
    <location>
        <begin position="272"/>
        <end position="360"/>
    </location>
</feature>
<dbReference type="RefSeq" id="WP_369339413.1">
    <property type="nucleotide sequence ID" value="NZ_JBFYGN010000018.1"/>
</dbReference>
<dbReference type="PRINTS" id="PR01490">
    <property type="entry name" value="RTXTOXIND"/>
</dbReference>
<evidence type="ECO:0000256" key="2">
    <source>
        <dbReference type="SAM" id="MobiDB-lite"/>
    </source>
</evidence>
<evidence type="ECO:0000259" key="5">
    <source>
        <dbReference type="Pfam" id="PF25963"/>
    </source>
</evidence>
<dbReference type="Pfam" id="PF25963">
    <property type="entry name" value="Beta-barrel_AAEA"/>
    <property type="match status" value="1"/>
</dbReference>
<name>A0ABV3ZXK2_9BURK</name>
<dbReference type="Gene3D" id="1.10.287.470">
    <property type="entry name" value="Helix hairpin bin"/>
    <property type="match status" value="1"/>
</dbReference>
<protein>
    <submittedName>
        <fullName evidence="6">HlyD family secretion protein</fullName>
    </submittedName>
</protein>
<organism evidence="6 7">
    <name type="scientific">Comamonas guangdongensis</name>
    <dbReference type="NCBI Taxonomy" id="510515"/>
    <lineage>
        <taxon>Bacteria</taxon>
        <taxon>Pseudomonadati</taxon>
        <taxon>Pseudomonadota</taxon>
        <taxon>Betaproteobacteria</taxon>
        <taxon>Burkholderiales</taxon>
        <taxon>Comamonadaceae</taxon>
        <taxon>Comamonas</taxon>
    </lineage>
</organism>
<dbReference type="InterPro" id="IPR058634">
    <property type="entry name" value="AaeA-lik-b-barrel"/>
</dbReference>
<keyword evidence="3" id="KW-0472">Membrane</keyword>
<gene>
    <name evidence="6" type="ORF">AB6724_15440</name>
</gene>
<evidence type="ECO:0000256" key="1">
    <source>
        <dbReference type="SAM" id="Coils"/>
    </source>
</evidence>
<dbReference type="EMBL" id="JBFYGN010000018">
    <property type="protein sequence ID" value="MEX8194233.1"/>
    <property type="molecule type" value="Genomic_DNA"/>
</dbReference>
<keyword evidence="3" id="KW-1133">Transmembrane helix</keyword>